<dbReference type="GO" id="GO:0031179">
    <property type="term" value="P:peptide modification"/>
    <property type="evidence" value="ECO:0007669"/>
    <property type="project" value="InterPro"/>
</dbReference>
<dbReference type="SMART" id="SM01260">
    <property type="entry name" value="LANC_like"/>
    <property type="match status" value="1"/>
</dbReference>
<keyword evidence="1" id="KW-0479">Metal-binding</keyword>
<dbReference type="GO" id="GO:0005524">
    <property type="term" value="F:ATP binding"/>
    <property type="evidence" value="ECO:0007669"/>
    <property type="project" value="InterPro"/>
</dbReference>
<name>A0AAU7CU05_9BACT</name>
<dbReference type="PANTHER" id="PTHR12736">
    <property type="entry name" value="LANC-LIKE PROTEIN"/>
    <property type="match status" value="1"/>
</dbReference>
<dbReference type="GO" id="GO:0004672">
    <property type="term" value="F:protein kinase activity"/>
    <property type="evidence" value="ECO:0007669"/>
    <property type="project" value="InterPro"/>
</dbReference>
<dbReference type="GO" id="GO:0005975">
    <property type="term" value="P:carbohydrate metabolic process"/>
    <property type="evidence" value="ECO:0007669"/>
    <property type="project" value="InterPro"/>
</dbReference>
<dbReference type="Pfam" id="PF00069">
    <property type="entry name" value="Pkinase"/>
    <property type="match status" value="1"/>
</dbReference>
<organism evidence="3">
    <name type="scientific">Edaphobacter paludis</name>
    <dbReference type="NCBI Taxonomy" id="3035702"/>
    <lineage>
        <taxon>Bacteria</taxon>
        <taxon>Pseudomonadati</taxon>
        <taxon>Acidobacteriota</taxon>
        <taxon>Terriglobia</taxon>
        <taxon>Terriglobales</taxon>
        <taxon>Acidobacteriaceae</taxon>
        <taxon>Edaphobacter</taxon>
    </lineage>
</organism>
<dbReference type="RefSeq" id="WP_348266085.1">
    <property type="nucleotide sequence ID" value="NZ_CP121194.1"/>
</dbReference>
<sequence>MSITDPWVLPKGIIITPVEELAAKLREQVEANDGDFAISRPQSRTPSRILDSQSAALLREFATPKTIGQAVAYYSRAVGSDPEHTLEDALPMLTQLISWRLLVPPDSNDAEEIQPSFHAGETVAGCEVLQCFQALEDSEVYQVKRPTGQVAALKILRVGAPPESSRMFHREAAILRRLDGSVSPALLDEGVWEDRRYLLLEWCNGVDAGSAAAMLSQDRSADAQRKLFDLCCNILRAYSRLHDQGVTHSDIHPRNLLVDDANKVTIVDFGLAWEENVNQQFGEPYRGGVGFYFEPEYATAVRQGNQPPSASRLGEQYALAALLYSLLTGTNYIDFSLTRDEMMRQIAEDGPLPFDRRDMARWPEAERALGKALSKDPSARFISMSEFADAFSSAPMPEGGWIRSGTTVDAAALDRVLEHELARVGFSGGLINSGLPTAPKASLTYGAAGVAYALYRIACRHQDAALLSLADVWCRRALSEPENNDSFYNSEIEITPEIVGQIAPYHTLSGIHAVHALVSHAMCDVPSQAIALEGFMAASQKPCDNLDLALGRSGTLLVSSLLLDTLEEGDVLPRAPLMAFGNQTMKSVWQEIEQQPPIREGTVITYPGIAHGWAGILYAALCWHESSGSELPSGLEERLQQLMECAEPWGSGVRWPWVLPQGRKGGAASYMPGWCNGTAGHIFLWTAAHRRFRNDAYLRIAEKAAWNAWETPSSITNLCCGFAGQAYGLLNFYKHTGENIWLERARELASRAAAWNSENYMEFKLPPESLYKGEMGVALLAAELSAPHTACMPFFEPEGWPSPRRITKI</sequence>
<dbReference type="Pfam" id="PF05147">
    <property type="entry name" value="LANC_like"/>
    <property type="match status" value="1"/>
</dbReference>
<protein>
    <submittedName>
        <fullName evidence="3">Lanthionine synthetase LanC family protein</fullName>
    </submittedName>
</protein>
<dbReference type="EMBL" id="CP121195">
    <property type="protein sequence ID" value="XBH11880.1"/>
    <property type="molecule type" value="Genomic_DNA"/>
</dbReference>
<dbReference type="InterPro" id="IPR000719">
    <property type="entry name" value="Prot_kinase_dom"/>
</dbReference>
<dbReference type="GO" id="GO:0005886">
    <property type="term" value="C:plasma membrane"/>
    <property type="evidence" value="ECO:0007669"/>
    <property type="project" value="TreeGrafter"/>
</dbReference>
<dbReference type="PROSITE" id="PS50011">
    <property type="entry name" value="PROTEIN_KINASE_DOM"/>
    <property type="match status" value="1"/>
</dbReference>
<keyword evidence="1" id="KW-0862">Zinc</keyword>
<feature type="binding site" evidence="1">
    <location>
        <position position="675"/>
    </location>
    <ligand>
        <name>Zn(2+)</name>
        <dbReference type="ChEBI" id="CHEBI:29105"/>
    </ligand>
</feature>
<evidence type="ECO:0000313" key="3">
    <source>
        <dbReference type="EMBL" id="XBH08576.1"/>
    </source>
</evidence>
<dbReference type="KEGG" id="epl:P4G45_08685"/>
<dbReference type="InterPro" id="IPR007822">
    <property type="entry name" value="LANC-like"/>
</dbReference>
<dbReference type="AlphaFoldDB" id="A0AAU7CU05"/>
<dbReference type="PANTHER" id="PTHR12736:SF7">
    <property type="entry name" value="LANC-LIKE PROTEIN 3"/>
    <property type="match status" value="1"/>
</dbReference>
<accession>A0AAU7CU05</accession>
<dbReference type="InterPro" id="IPR012341">
    <property type="entry name" value="6hp_glycosidase-like_sf"/>
</dbReference>
<evidence type="ECO:0000259" key="2">
    <source>
        <dbReference type="PROSITE" id="PS50011"/>
    </source>
</evidence>
<feature type="binding site" evidence="1">
    <location>
        <position position="719"/>
    </location>
    <ligand>
        <name>Zn(2+)</name>
        <dbReference type="ChEBI" id="CHEBI:29105"/>
    </ligand>
</feature>
<dbReference type="SUPFAM" id="SSF56112">
    <property type="entry name" value="Protein kinase-like (PK-like)"/>
    <property type="match status" value="1"/>
</dbReference>
<evidence type="ECO:0000256" key="1">
    <source>
        <dbReference type="PIRSR" id="PIRSR607822-1"/>
    </source>
</evidence>
<dbReference type="Gene3D" id="1.50.10.10">
    <property type="match status" value="1"/>
</dbReference>
<dbReference type="PRINTS" id="PR01950">
    <property type="entry name" value="LANCSUPER"/>
</dbReference>
<dbReference type="InterPro" id="IPR011009">
    <property type="entry name" value="Kinase-like_dom_sf"/>
</dbReference>
<dbReference type="SUPFAM" id="SSF158745">
    <property type="entry name" value="LanC-like"/>
    <property type="match status" value="1"/>
</dbReference>
<proteinExistence type="predicted"/>
<dbReference type="GO" id="GO:0046872">
    <property type="term" value="F:metal ion binding"/>
    <property type="evidence" value="ECO:0007669"/>
    <property type="project" value="UniProtKB-KW"/>
</dbReference>
<feature type="domain" description="Protein kinase" evidence="2">
    <location>
        <begin position="126"/>
        <end position="392"/>
    </location>
</feature>
<dbReference type="SMART" id="SM00220">
    <property type="entry name" value="S_TKc"/>
    <property type="match status" value="1"/>
</dbReference>
<accession>A0AAU7D3F9</accession>
<dbReference type="Gene3D" id="1.10.510.10">
    <property type="entry name" value="Transferase(Phosphotransferase) domain 1"/>
    <property type="match status" value="1"/>
</dbReference>
<gene>
    <name evidence="3" type="ORF">P4G45_08685</name>
    <name evidence="4" type="ORF">P8936_09135</name>
</gene>
<dbReference type="EMBL" id="CP121194">
    <property type="protein sequence ID" value="XBH08576.1"/>
    <property type="molecule type" value="Genomic_DNA"/>
</dbReference>
<reference evidence="3" key="1">
    <citation type="submission" date="2023-03" db="EMBL/GenBank/DDBJ databases">
        <title>Edaphobacter sp.</title>
        <authorList>
            <person name="Huber K.J."/>
            <person name="Papendorf J."/>
            <person name="Pilke C."/>
            <person name="Bunk B."/>
            <person name="Sproeer C."/>
            <person name="Pester M."/>
        </authorList>
    </citation>
    <scope>NUCLEOTIDE SEQUENCE</scope>
    <source>
        <strain evidence="3">DSM 109919</strain>
        <strain evidence="4">DSM 109920</strain>
    </source>
</reference>
<evidence type="ECO:0000313" key="4">
    <source>
        <dbReference type="EMBL" id="XBH11880.1"/>
    </source>
</evidence>